<evidence type="ECO:0000313" key="1">
    <source>
        <dbReference type="EMBL" id="AOZ62217.1"/>
    </source>
</evidence>
<organism evidence="1 2">
    <name type="scientific">Bacillus phage QCM11</name>
    <dbReference type="NCBI Taxonomy" id="1909400"/>
    <lineage>
        <taxon>Viruses</taxon>
        <taxon>Duplodnaviria</taxon>
        <taxon>Heunggongvirae</taxon>
        <taxon>Uroviricota</taxon>
        <taxon>Caudoviricetes</taxon>
        <taxon>Salasmaviridae</taxon>
        <taxon>Northropvirinae</taxon>
        <taxon>Claudivirus</taxon>
        <taxon>Claudivirus QCM11</taxon>
    </lineage>
</organism>
<protein>
    <submittedName>
        <fullName evidence="1">Uncharacterized protein</fullName>
    </submittedName>
</protein>
<sequence>MMWVVIHREKMSIFSGYKTMDLAERACENLNSVKAKKYYVEFVEVRG</sequence>
<name>A0A1I9S6M3_9CAUD</name>
<dbReference type="Proteomes" id="UP000223352">
    <property type="component" value="Segment"/>
</dbReference>
<keyword evidence="2" id="KW-1185">Reference proteome</keyword>
<reference evidence="1 2" key="1">
    <citation type="submission" date="2016-10" db="EMBL/GenBank/DDBJ databases">
        <title>Predicting Genome Terminus Sequences of Bacillus cereus-group Bacteriophage using Next Generation Sequencing data.</title>
        <authorList>
            <person name="Chung C.-H."/>
            <person name="Walter M.H."/>
            <person name="Yang L."/>
            <person name="Chen S.-C."/>
            <person name="Winston V."/>
            <person name="Thomas M.A."/>
        </authorList>
    </citation>
    <scope>NUCLEOTIDE SEQUENCE [LARGE SCALE GENOMIC DNA]</scope>
</reference>
<evidence type="ECO:0000313" key="2">
    <source>
        <dbReference type="Proteomes" id="UP000223352"/>
    </source>
</evidence>
<proteinExistence type="predicted"/>
<dbReference type="EMBL" id="KX961631">
    <property type="protein sequence ID" value="AOZ62217.1"/>
    <property type="molecule type" value="Genomic_DNA"/>
</dbReference>
<accession>A0A1I9S6M3</accession>
<gene>
    <name evidence="1" type="ORF">QCM11_8</name>
</gene>